<dbReference type="SUPFAM" id="SSF48592">
    <property type="entry name" value="GroEL equatorial domain-like"/>
    <property type="match status" value="1"/>
</dbReference>
<dbReference type="Gene3D" id="3.50.7.10">
    <property type="entry name" value="GroEL"/>
    <property type="match status" value="1"/>
</dbReference>
<dbReference type="PROSITE" id="PS00750">
    <property type="entry name" value="TCP1_1"/>
    <property type="match status" value="1"/>
</dbReference>
<dbReference type="NCBIfam" id="NF041083">
    <property type="entry name" value="thermosome_beta"/>
    <property type="match status" value="1"/>
</dbReference>
<proteinExistence type="inferred from homology"/>
<dbReference type="PRINTS" id="PR00304">
    <property type="entry name" value="TCOMPLEXTCP1"/>
</dbReference>
<feature type="non-terminal residue" evidence="6">
    <location>
        <position position="525"/>
    </location>
</feature>
<dbReference type="Gene3D" id="3.30.260.10">
    <property type="entry name" value="TCP-1-like chaperonin intermediate domain"/>
    <property type="match status" value="1"/>
</dbReference>
<dbReference type="GO" id="GO:0140662">
    <property type="term" value="F:ATP-dependent protein folding chaperone"/>
    <property type="evidence" value="ECO:0007669"/>
    <property type="project" value="InterPro"/>
</dbReference>
<dbReference type="Proteomes" id="UP000078046">
    <property type="component" value="Unassembled WGS sequence"/>
</dbReference>
<evidence type="ECO:0000256" key="3">
    <source>
        <dbReference type="ARBA" id="ARBA00022840"/>
    </source>
</evidence>
<evidence type="ECO:0000313" key="7">
    <source>
        <dbReference type="Proteomes" id="UP000078046"/>
    </source>
</evidence>
<dbReference type="SUPFAM" id="SSF54849">
    <property type="entry name" value="GroEL-intermediate domain like"/>
    <property type="match status" value="1"/>
</dbReference>
<dbReference type="InterPro" id="IPR027410">
    <property type="entry name" value="TCP-1-like_intermed_sf"/>
</dbReference>
<dbReference type="PANTHER" id="PTHR11353">
    <property type="entry name" value="CHAPERONIN"/>
    <property type="match status" value="1"/>
</dbReference>
<protein>
    <submittedName>
        <fullName evidence="6">T-complex protein 1 subunit alpha</fullName>
    </submittedName>
</protein>
<dbReference type="EMBL" id="LWCA01002198">
    <property type="protein sequence ID" value="OAF64036.1"/>
    <property type="molecule type" value="Genomic_DNA"/>
</dbReference>
<evidence type="ECO:0000256" key="2">
    <source>
        <dbReference type="ARBA" id="ARBA00022741"/>
    </source>
</evidence>
<dbReference type="SUPFAM" id="SSF52029">
    <property type="entry name" value="GroEL apical domain-like"/>
    <property type="match status" value="1"/>
</dbReference>
<evidence type="ECO:0000313" key="6">
    <source>
        <dbReference type="EMBL" id="OAF64036.1"/>
    </source>
</evidence>
<dbReference type="InterPro" id="IPR027409">
    <property type="entry name" value="GroEL-like_apical_dom_sf"/>
</dbReference>
<dbReference type="InterPro" id="IPR002194">
    <property type="entry name" value="Chaperonin_TCP-1_CS"/>
</dbReference>
<dbReference type="PROSITE" id="PS00751">
    <property type="entry name" value="TCP1_2"/>
    <property type="match status" value="1"/>
</dbReference>
<dbReference type="InterPro" id="IPR002423">
    <property type="entry name" value="Cpn60/GroEL/TCP-1"/>
</dbReference>
<keyword evidence="7" id="KW-1185">Reference proteome</keyword>
<keyword evidence="3 5" id="KW-0067">ATP-binding</keyword>
<comment type="similarity">
    <text evidence="1 5">Belongs to the TCP-1 chaperonin family.</text>
</comment>
<dbReference type="InterPro" id="IPR027413">
    <property type="entry name" value="GROEL-like_equatorial_sf"/>
</dbReference>
<dbReference type="InterPro" id="IPR017998">
    <property type="entry name" value="Chaperone_TCP-1"/>
</dbReference>
<name>A0A177APV0_9BILA</name>
<dbReference type="GO" id="GO:0051082">
    <property type="term" value="F:unfolded protein binding"/>
    <property type="evidence" value="ECO:0007669"/>
    <property type="project" value="InterPro"/>
</dbReference>
<dbReference type="AlphaFoldDB" id="A0A177APV0"/>
<dbReference type="Gene3D" id="1.10.560.10">
    <property type="entry name" value="GroEL-like equatorial domain"/>
    <property type="match status" value="1"/>
</dbReference>
<dbReference type="GO" id="GO:0016887">
    <property type="term" value="F:ATP hydrolysis activity"/>
    <property type="evidence" value="ECO:0007669"/>
    <property type="project" value="InterPro"/>
</dbReference>
<organism evidence="6 7">
    <name type="scientific">Intoshia linei</name>
    <dbReference type="NCBI Taxonomy" id="1819745"/>
    <lineage>
        <taxon>Eukaryota</taxon>
        <taxon>Metazoa</taxon>
        <taxon>Spiralia</taxon>
        <taxon>Lophotrochozoa</taxon>
        <taxon>Mesozoa</taxon>
        <taxon>Orthonectida</taxon>
        <taxon>Rhopaluridae</taxon>
        <taxon>Intoshia</taxon>
    </lineage>
</organism>
<dbReference type="InterPro" id="IPR053374">
    <property type="entry name" value="TCP-1_chaperonin"/>
</dbReference>
<evidence type="ECO:0000256" key="4">
    <source>
        <dbReference type="ARBA" id="ARBA00023186"/>
    </source>
</evidence>
<keyword evidence="4 5" id="KW-0143">Chaperone</keyword>
<dbReference type="GO" id="GO:0005524">
    <property type="term" value="F:ATP binding"/>
    <property type="evidence" value="ECO:0007669"/>
    <property type="project" value="UniProtKB-KW"/>
</dbReference>
<evidence type="ECO:0000256" key="1">
    <source>
        <dbReference type="ARBA" id="ARBA00008020"/>
    </source>
</evidence>
<dbReference type="OrthoDB" id="496at2759"/>
<reference evidence="6 7" key="1">
    <citation type="submission" date="2016-04" db="EMBL/GenBank/DDBJ databases">
        <title>The genome of Intoshia linei affirms orthonectids as highly simplified spiralians.</title>
        <authorList>
            <person name="Mikhailov K.V."/>
            <person name="Slusarev G.S."/>
            <person name="Nikitin M.A."/>
            <person name="Logacheva M.D."/>
            <person name="Penin A."/>
            <person name="Aleoshin V."/>
            <person name="Panchin Y.V."/>
        </authorList>
    </citation>
    <scope>NUCLEOTIDE SEQUENCE [LARGE SCALE GENOMIC DNA]</scope>
    <source>
        <strain evidence="6">Intl2013</strain>
        <tissue evidence="6">Whole animal</tissue>
    </source>
</reference>
<dbReference type="PROSITE" id="PS00995">
    <property type="entry name" value="TCP1_3"/>
    <property type="match status" value="1"/>
</dbReference>
<accession>A0A177APV0</accession>
<comment type="caution">
    <text evidence="6">The sequence shown here is derived from an EMBL/GenBank/DDBJ whole genome shotgun (WGS) entry which is preliminary data.</text>
</comment>
<dbReference type="Pfam" id="PF00118">
    <property type="entry name" value="Cpn60_TCP1"/>
    <property type="match status" value="1"/>
</dbReference>
<keyword evidence="2 5" id="KW-0547">Nucleotide-binding</keyword>
<evidence type="ECO:0000256" key="5">
    <source>
        <dbReference type="RuleBase" id="RU004187"/>
    </source>
</evidence>
<sequence length="525" mass="57810">MLSLDGSRQTGHSARSQNINACLTIANTIKSSFGPLGLDKILVDEVGDVTITNDGATILKLLNIEHPAAKVMVELAKLQEKEVGDGTTSVVLFAAELMKQAQELIVTENMHPTIVNNGYKISCKESIRFINSNLVIASNNISQDVVINAIKTSISSKIIRSESEYFSKIIIDVLKTIKKTDGKIDTYPIKSVKIVKCPGKSMIDSKFINGVAIYSGTAAQTCIKSVNNAKIALFDFSIARHKMKINVSIVVNDPKKLEAIRKREFDITLEKVTKIISSSVNVIACGRGVGDEYMKYFTESNIMVLRRVNKSDLKRLSKTTGATLVTSITTLEGSDSFDSSYLGYAESVVLEQMCDEEIIIFNNPKFKSAASIILRGPNYMALDEIQRAIEDGMYVVKRALESKKLVCGGGSVEVACSIHLENFAKSIKTKEQLAIIAFSKSLLVIPKQLSLNAGIDSLDLVCQLRAFHFYAQINGDRWELYKYYGLDLNDGDISDNHKAGILEPYMSKNKMLKLSTEAAITILRV</sequence>
<gene>
    <name evidence="6" type="ORF">A3Q56_08261</name>
</gene>